<sequence>MKIISFIFKFIFLPLLLGTLSHILINSTGFGELVGERFSPEGVELAKWAFYITNMFSITLAIALITYFLYTHVLYKFPRIDNFKKPFNLRKPWLRGMIILFVLQFSFGIVVGLVMIAKKNYSVIISLVGFAGFCAIIGIILYWIASIFYSPPKVKYAPKYRHMILSAFQK</sequence>
<keyword evidence="1" id="KW-1133">Transmembrane helix</keyword>
<organism evidence="2">
    <name type="scientific">marine sediment metagenome</name>
    <dbReference type="NCBI Taxonomy" id="412755"/>
    <lineage>
        <taxon>unclassified sequences</taxon>
        <taxon>metagenomes</taxon>
        <taxon>ecological metagenomes</taxon>
    </lineage>
</organism>
<keyword evidence="1" id="KW-0472">Membrane</keyword>
<comment type="caution">
    <text evidence="2">The sequence shown here is derived from an EMBL/GenBank/DDBJ whole genome shotgun (WGS) entry which is preliminary data.</text>
</comment>
<protein>
    <submittedName>
        <fullName evidence="2">Uncharacterized protein</fullName>
    </submittedName>
</protein>
<evidence type="ECO:0000256" key="1">
    <source>
        <dbReference type="SAM" id="Phobius"/>
    </source>
</evidence>
<evidence type="ECO:0000313" key="2">
    <source>
        <dbReference type="EMBL" id="KKL06993.1"/>
    </source>
</evidence>
<name>A0A0F9D4I5_9ZZZZ</name>
<keyword evidence="1" id="KW-0812">Transmembrane</keyword>
<feature type="transmembrane region" description="Helical" evidence="1">
    <location>
        <begin position="123"/>
        <end position="145"/>
    </location>
</feature>
<feature type="transmembrane region" description="Helical" evidence="1">
    <location>
        <begin position="96"/>
        <end position="117"/>
    </location>
</feature>
<proteinExistence type="predicted"/>
<accession>A0A0F9D4I5</accession>
<reference evidence="2" key="1">
    <citation type="journal article" date="2015" name="Nature">
        <title>Complex archaea that bridge the gap between prokaryotes and eukaryotes.</title>
        <authorList>
            <person name="Spang A."/>
            <person name="Saw J.H."/>
            <person name="Jorgensen S.L."/>
            <person name="Zaremba-Niedzwiedzka K."/>
            <person name="Martijn J."/>
            <person name="Lind A.E."/>
            <person name="van Eijk R."/>
            <person name="Schleper C."/>
            <person name="Guy L."/>
            <person name="Ettema T.J."/>
        </authorList>
    </citation>
    <scope>NUCLEOTIDE SEQUENCE</scope>
</reference>
<dbReference type="EMBL" id="LAZR01043468">
    <property type="protein sequence ID" value="KKL06993.1"/>
    <property type="molecule type" value="Genomic_DNA"/>
</dbReference>
<dbReference type="AlphaFoldDB" id="A0A0F9D4I5"/>
<feature type="transmembrane region" description="Helical" evidence="1">
    <location>
        <begin position="7"/>
        <end position="28"/>
    </location>
</feature>
<feature type="transmembrane region" description="Helical" evidence="1">
    <location>
        <begin position="48"/>
        <end position="75"/>
    </location>
</feature>
<gene>
    <name evidence="2" type="ORF">LCGC14_2590480</name>
</gene>